<dbReference type="GO" id="GO:0006935">
    <property type="term" value="P:chemotaxis"/>
    <property type="evidence" value="ECO:0007669"/>
    <property type="project" value="UniProtKB-KW"/>
</dbReference>
<organism evidence="11 12">
    <name type="scientific">Sulfurihydrogenibium azorense (strain DSM 15241 / OCM 825 / Az-Fu1)</name>
    <dbReference type="NCBI Taxonomy" id="204536"/>
    <lineage>
        <taxon>Bacteria</taxon>
        <taxon>Pseudomonadati</taxon>
        <taxon>Aquificota</taxon>
        <taxon>Aquificia</taxon>
        <taxon>Aquificales</taxon>
        <taxon>Hydrogenothermaceae</taxon>
        <taxon>Sulfurihydrogenibium</taxon>
    </lineage>
</organism>
<dbReference type="PANTHER" id="PTHR35091">
    <property type="entry name" value="FLAGELLAR PROTEIN FLIL"/>
    <property type="match status" value="1"/>
</dbReference>
<proteinExistence type="inferred from homology"/>
<dbReference type="EMBL" id="CP001229">
    <property type="protein sequence ID" value="ACN99733.1"/>
    <property type="molecule type" value="Genomic_DNA"/>
</dbReference>
<comment type="subcellular location">
    <subcellularLocation>
        <location evidence="2">Cell membrane</location>
        <topology evidence="2">Single-pass membrane protein</topology>
    </subcellularLocation>
</comment>
<evidence type="ECO:0000256" key="8">
    <source>
        <dbReference type="ARBA" id="ARBA00022989"/>
    </source>
</evidence>
<evidence type="ECO:0000256" key="10">
    <source>
        <dbReference type="RuleBase" id="RU364125"/>
    </source>
</evidence>
<keyword evidence="6 10" id="KW-0812">Transmembrane</keyword>
<evidence type="ECO:0000256" key="6">
    <source>
        <dbReference type="ARBA" id="ARBA00022692"/>
    </source>
</evidence>
<keyword evidence="12" id="KW-1185">Reference proteome</keyword>
<keyword evidence="7 10" id="KW-0283">Flagellar rotation</keyword>
<comment type="function">
    <text evidence="1 10">Controls the rotational direction of flagella during chemotaxis.</text>
</comment>
<dbReference type="AlphaFoldDB" id="C1DW31"/>
<keyword evidence="11" id="KW-0282">Flagellum</keyword>
<keyword evidence="11" id="KW-0966">Cell projection</keyword>
<dbReference type="InterPro" id="IPR005503">
    <property type="entry name" value="FliL"/>
</dbReference>
<evidence type="ECO:0000256" key="4">
    <source>
        <dbReference type="ARBA" id="ARBA00022475"/>
    </source>
</evidence>
<evidence type="ECO:0000313" key="12">
    <source>
        <dbReference type="Proteomes" id="UP000001369"/>
    </source>
</evidence>
<dbReference type="eggNOG" id="COG1580">
    <property type="taxonomic scope" value="Bacteria"/>
</dbReference>
<feature type="transmembrane region" description="Helical" evidence="10">
    <location>
        <begin position="21"/>
        <end position="42"/>
    </location>
</feature>
<comment type="similarity">
    <text evidence="3 10">Belongs to the FliL family.</text>
</comment>
<dbReference type="GO" id="GO:0009425">
    <property type="term" value="C:bacterial-type flagellum basal body"/>
    <property type="evidence" value="ECO:0007669"/>
    <property type="project" value="InterPro"/>
</dbReference>
<accession>C1DW31</accession>
<dbReference type="Pfam" id="PF03748">
    <property type="entry name" value="FliL"/>
    <property type="match status" value="1"/>
</dbReference>
<evidence type="ECO:0000256" key="1">
    <source>
        <dbReference type="ARBA" id="ARBA00002254"/>
    </source>
</evidence>
<evidence type="ECO:0000313" key="11">
    <source>
        <dbReference type="EMBL" id="ACN99733.1"/>
    </source>
</evidence>
<reference evidence="11 12" key="1">
    <citation type="journal article" date="2009" name="J. Bacteriol.">
        <title>Complete and draft genome sequences of six members of the Aquificales.</title>
        <authorList>
            <person name="Reysenbach A.L."/>
            <person name="Hamamura N."/>
            <person name="Podar M."/>
            <person name="Griffiths E."/>
            <person name="Ferreira S."/>
            <person name="Hochstein R."/>
            <person name="Heidelberg J."/>
            <person name="Johnson J."/>
            <person name="Mead D."/>
            <person name="Pohorille A."/>
            <person name="Sarmiento M."/>
            <person name="Schweighofer K."/>
            <person name="Seshadri R."/>
            <person name="Voytek M.A."/>
        </authorList>
    </citation>
    <scope>NUCLEOTIDE SEQUENCE [LARGE SCALE GENOMIC DNA]</scope>
    <source>
        <strain evidence="12">Az-Fu1 / DSM 15241 / OCM 825</strain>
    </source>
</reference>
<dbReference type="GO" id="GO:0005886">
    <property type="term" value="C:plasma membrane"/>
    <property type="evidence" value="ECO:0007669"/>
    <property type="project" value="UniProtKB-SubCell"/>
</dbReference>
<evidence type="ECO:0000256" key="7">
    <source>
        <dbReference type="ARBA" id="ARBA00022779"/>
    </source>
</evidence>
<evidence type="ECO:0000256" key="9">
    <source>
        <dbReference type="ARBA" id="ARBA00023136"/>
    </source>
</evidence>
<gene>
    <name evidence="11" type="primary">fliL</name>
    <name evidence="11" type="ordered locus">SULAZ_1351</name>
</gene>
<dbReference type="OrthoDB" id="9799777at2"/>
<keyword evidence="4 10" id="KW-1003">Cell membrane</keyword>
<dbReference type="Proteomes" id="UP000001369">
    <property type="component" value="Chromosome"/>
</dbReference>
<dbReference type="GO" id="GO:0071978">
    <property type="term" value="P:bacterial-type flagellum-dependent swarming motility"/>
    <property type="evidence" value="ECO:0007669"/>
    <property type="project" value="TreeGrafter"/>
</dbReference>
<keyword evidence="8 10" id="KW-1133">Transmembrane helix</keyword>
<protein>
    <recommendedName>
        <fullName evidence="10">Flagellar protein FliL</fullName>
    </recommendedName>
</protein>
<keyword evidence="9 10" id="KW-0472">Membrane</keyword>
<dbReference type="KEGG" id="saf:SULAZ_1351"/>
<dbReference type="STRING" id="204536.SULAZ_1351"/>
<keyword evidence="11" id="KW-0969">Cilium</keyword>
<dbReference type="HOGENOM" id="CLU_099018_2_0_0"/>
<sequence length="169" mass="19037">MAEEKEQQELQQEEGKGGKKKLIIILIPVLLLILGGGGFAAYKFLFASKNEEKPAEKVTKEVKNVEEHGVELEVGTFIANLADKDADRYIKVTIVMEVQDEKVKEEATKRMPQIKDSINTLLFTKTSEDLKSPEGIERLKEEIIRRVNAILPTGGVKDVYFTEFIIQTS</sequence>
<keyword evidence="5 10" id="KW-0145">Chemotaxis</keyword>
<name>C1DW31_SULAA</name>
<evidence type="ECO:0000256" key="3">
    <source>
        <dbReference type="ARBA" id="ARBA00008281"/>
    </source>
</evidence>
<dbReference type="PANTHER" id="PTHR35091:SF2">
    <property type="entry name" value="FLAGELLAR PROTEIN FLIL"/>
    <property type="match status" value="1"/>
</dbReference>
<evidence type="ECO:0000256" key="2">
    <source>
        <dbReference type="ARBA" id="ARBA00004162"/>
    </source>
</evidence>
<dbReference type="RefSeq" id="WP_012675041.1">
    <property type="nucleotide sequence ID" value="NC_012438.1"/>
</dbReference>
<evidence type="ECO:0000256" key="5">
    <source>
        <dbReference type="ARBA" id="ARBA00022500"/>
    </source>
</evidence>